<feature type="compositionally biased region" description="Basic and acidic residues" evidence="7">
    <location>
        <begin position="194"/>
        <end position="208"/>
    </location>
</feature>
<evidence type="ECO:0000313" key="12">
    <source>
        <dbReference type="Proteomes" id="UP000685013"/>
    </source>
</evidence>
<evidence type="ECO:0000256" key="6">
    <source>
        <dbReference type="PROSITE-ProRule" id="PRU00332"/>
    </source>
</evidence>
<keyword evidence="3 6" id="KW-0694">RNA-binding</keyword>
<organism evidence="11 12">
    <name type="scientific">Cucurbita argyrosperma subsp. sororia</name>
    <dbReference type="NCBI Taxonomy" id="37648"/>
    <lineage>
        <taxon>Eukaryota</taxon>
        <taxon>Viridiplantae</taxon>
        <taxon>Streptophyta</taxon>
        <taxon>Embryophyta</taxon>
        <taxon>Tracheophyta</taxon>
        <taxon>Spermatophyta</taxon>
        <taxon>Magnoliopsida</taxon>
        <taxon>eudicotyledons</taxon>
        <taxon>Gunneridae</taxon>
        <taxon>Pentapetalae</taxon>
        <taxon>rosids</taxon>
        <taxon>fabids</taxon>
        <taxon>Cucurbitales</taxon>
        <taxon>Cucurbitaceae</taxon>
        <taxon>Cucurbiteae</taxon>
        <taxon>Cucurbita</taxon>
    </lineage>
</organism>
<dbReference type="PROSITE" id="PS50102">
    <property type="entry name" value="RRM"/>
    <property type="match status" value="1"/>
</dbReference>
<dbReference type="Pfam" id="PF00076">
    <property type="entry name" value="RRM_1"/>
    <property type="match status" value="1"/>
</dbReference>
<comment type="function">
    <text evidence="5">Binds to the 3' poly(U) terminus of nascent RNA polymerase III transcripts, protecting them from exonuclease digestion and facilitating their folding and maturation.</text>
</comment>
<evidence type="ECO:0000256" key="5">
    <source>
        <dbReference type="ARBA" id="ARBA00057261"/>
    </source>
</evidence>
<dbReference type="PANTHER" id="PTHR22792">
    <property type="entry name" value="LUPUS LA PROTEIN-RELATED"/>
    <property type="match status" value="1"/>
</dbReference>
<evidence type="ECO:0000256" key="3">
    <source>
        <dbReference type="ARBA" id="ARBA00022884"/>
    </source>
</evidence>
<dbReference type="PANTHER" id="PTHR22792:SF140">
    <property type="entry name" value="ACHILLES, ISOFORM A"/>
    <property type="match status" value="1"/>
</dbReference>
<dbReference type="GO" id="GO:1990904">
    <property type="term" value="C:ribonucleoprotein complex"/>
    <property type="evidence" value="ECO:0007669"/>
    <property type="project" value="UniProtKB-UniRule"/>
</dbReference>
<dbReference type="InterPro" id="IPR045180">
    <property type="entry name" value="La_dom_prot"/>
</dbReference>
<dbReference type="Pfam" id="PF05383">
    <property type="entry name" value="La"/>
    <property type="match status" value="1"/>
</dbReference>
<dbReference type="AlphaFoldDB" id="A0AAV6MQV2"/>
<feature type="region of interest" description="Disordered" evidence="7">
    <location>
        <begin position="194"/>
        <end position="225"/>
    </location>
</feature>
<dbReference type="InterPro" id="IPR000504">
    <property type="entry name" value="RRM_dom"/>
</dbReference>
<dbReference type="Proteomes" id="UP000685013">
    <property type="component" value="Chromosome 12"/>
</dbReference>
<feature type="compositionally biased region" description="Basic and acidic residues" evidence="7">
    <location>
        <begin position="249"/>
        <end position="316"/>
    </location>
</feature>
<keyword evidence="4" id="KW-0539">Nucleus</keyword>
<evidence type="ECO:0000256" key="7">
    <source>
        <dbReference type="SAM" id="MobiDB-lite"/>
    </source>
</evidence>
<evidence type="ECO:0000313" key="11">
    <source>
        <dbReference type="EMBL" id="KAG6585400.1"/>
    </source>
</evidence>
<feature type="compositionally biased region" description="Low complexity" evidence="7">
    <location>
        <begin position="209"/>
        <end position="225"/>
    </location>
</feature>
<dbReference type="GO" id="GO:0005730">
    <property type="term" value="C:nucleolus"/>
    <property type="evidence" value="ECO:0007669"/>
    <property type="project" value="UniProtKB-SubCell"/>
</dbReference>
<dbReference type="EMBL" id="JAGKQH010000012">
    <property type="protein sequence ID" value="KAG6585400.1"/>
    <property type="molecule type" value="Genomic_DNA"/>
</dbReference>
<feature type="region of interest" description="Disordered" evidence="7">
    <location>
        <begin position="431"/>
        <end position="462"/>
    </location>
</feature>
<dbReference type="CDD" id="cd12291">
    <property type="entry name" value="RRM1_La"/>
    <property type="match status" value="1"/>
</dbReference>
<keyword evidence="12" id="KW-1185">Reference proteome</keyword>
<dbReference type="SMART" id="SM00715">
    <property type="entry name" value="LA"/>
    <property type="match status" value="1"/>
</dbReference>
<proteinExistence type="predicted"/>
<comment type="caution">
    <text evidence="11">The sequence shown here is derived from an EMBL/GenBank/DDBJ whole genome shotgun (WGS) entry which is preliminary data.</text>
</comment>
<evidence type="ECO:0000256" key="4">
    <source>
        <dbReference type="ARBA" id="ARBA00023242"/>
    </source>
</evidence>
<feature type="domain" description="XRRM" evidence="10">
    <location>
        <begin position="331"/>
        <end position="452"/>
    </location>
</feature>
<evidence type="ECO:0000256" key="1">
    <source>
        <dbReference type="ARBA" id="ARBA00004604"/>
    </source>
</evidence>
<dbReference type="InterPro" id="IPR006630">
    <property type="entry name" value="La_HTH"/>
</dbReference>
<evidence type="ECO:0000256" key="2">
    <source>
        <dbReference type="ARBA" id="ARBA00004642"/>
    </source>
</evidence>
<comment type="subcellular location">
    <subcellularLocation>
        <location evidence="1">Nucleus</location>
        <location evidence="1">Nucleolus</location>
    </subcellularLocation>
    <subcellularLocation>
        <location evidence="2">Nucleus</location>
        <location evidence="2">Nucleoplasm</location>
    </subcellularLocation>
</comment>
<dbReference type="FunFam" id="1.10.10.10:FF:000795">
    <property type="entry name" value="La protein 2"/>
    <property type="match status" value="1"/>
</dbReference>
<name>A0AAV6MQV2_9ROSI</name>
<dbReference type="GO" id="GO:0003729">
    <property type="term" value="F:mRNA binding"/>
    <property type="evidence" value="ECO:0007669"/>
    <property type="project" value="TreeGrafter"/>
</dbReference>
<evidence type="ECO:0000259" key="8">
    <source>
        <dbReference type="PROSITE" id="PS50102"/>
    </source>
</evidence>
<sequence length="534" mass="59347">MENSSLDQETAKKVLRQVEFYFSDSNLPRDGFLKKTIGASPDGMVDLSLVCSFSRMKGHLHLAQDVKPDAIPEDTVKAVAETLKSSSTIKVSEDGKKIGRIAELSKPEEMIEQLDDRTIAASPFQYDVKLEDVEAFFGQIAKVNSVRLPRHVSDKRVFCGTALVEFSAEEDAEKVLTESLLYAGAKLELKSKRDFDEERSKETEKFESSRSNASSSWKNNNSSESNYPKGLIVAFALKKMTAGSSAEENGSHDVTTDKTECKTDEELDSSKNDSEKTEQTRGENVGKDEEIQKSSDDKIEEADKKNDSGNGEKPEVEDQSMDDPTDEREEAEEKPTFASSRNDKNVVSREDLKAIFQKFGSIKYIDFKMGEESGYIRFDEPEAAQKARAAAVLADQGGLAVKNFIATLEPVSGEAEKEYWMALRSSQEKHHRDFKGNRGRGGKFNRGGKHGRSRGYDNNRGFESPSPPSYVFEYGFALISLIFSSSLSLSRSLALSPFRVLSSLLDLLLLQESLLTSSIVYVPFLLSIGFSNEN</sequence>
<evidence type="ECO:0000259" key="9">
    <source>
        <dbReference type="PROSITE" id="PS50961"/>
    </source>
</evidence>
<feature type="compositionally biased region" description="Basic and acidic residues" evidence="7">
    <location>
        <begin position="331"/>
        <end position="343"/>
    </location>
</feature>
<feature type="domain" description="RRM" evidence="8">
    <location>
        <begin position="117"/>
        <end position="202"/>
    </location>
</feature>
<feature type="non-terminal residue" evidence="11">
    <location>
        <position position="1"/>
    </location>
</feature>
<protein>
    <submittedName>
        <fullName evidence="11">La protein 1</fullName>
    </submittedName>
</protein>
<accession>A0AAV6MQV2</accession>
<dbReference type="PROSITE" id="PS50961">
    <property type="entry name" value="HTH_LA"/>
    <property type="match status" value="1"/>
</dbReference>
<evidence type="ECO:0000259" key="10">
    <source>
        <dbReference type="PROSITE" id="PS51939"/>
    </source>
</evidence>
<reference evidence="11 12" key="1">
    <citation type="journal article" date="2021" name="Hortic Res">
        <title>The domestication of Cucurbita argyrosperma as revealed by the genome of its wild relative.</title>
        <authorList>
            <person name="Barrera-Redondo J."/>
            <person name="Sanchez-de la Vega G."/>
            <person name="Aguirre-Liguori J.A."/>
            <person name="Castellanos-Morales G."/>
            <person name="Gutierrez-Guerrero Y.T."/>
            <person name="Aguirre-Dugua X."/>
            <person name="Aguirre-Planter E."/>
            <person name="Tenaillon M.I."/>
            <person name="Lira-Saade R."/>
            <person name="Eguiarte L.E."/>
        </authorList>
    </citation>
    <scope>NUCLEOTIDE SEQUENCE [LARGE SCALE GENOMIC DNA]</scope>
    <source>
        <strain evidence="11">JBR-2021</strain>
    </source>
</reference>
<gene>
    <name evidence="11" type="primary">LA1-3</name>
    <name evidence="11" type="ORF">SDJN03_18133</name>
</gene>
<dbReference type="CDD" id="cd08030">
    <property type="entry name" value="LA_like_plant"/>
    <property type="match status" value="1"/>
</dbReference>
<dbReference type="PROSITE" id="PS51939">
    <property type="entry name" value="XRRM"/>
    <property type="match status" value="1"/>
</dbReference>
<feature type="compositionally biased region" description="Acidic residues" evidence="7">
    <location>
        <begin position="317"/>
        <end position="330"/>
    </location>
</feature>
<feature type="region of interest" description="Disordered" evidence="7">
    <location>
        <begin position="244"/>
        <end position="343"/>
    </location>
</feature>
<feature type="domain" description="HTH La-type RNA-binding" evidence="9">
    <location>
        <begin position="4"/>
        <end position="108"/>
    </location>
</feature>
<feature type="compositionally biased region" description="Basic residues" evidence="7">
    <location>
        <begin position="437"/>
        <end position="453"/>
    </location>
</feature>
<dbReference type="InterPro" id="IPR014886">
    <property type="entry name" value="La_xRRM"/>
</dbReference>
<dbReference type="GO" id="GO:0005654">
    <property type="term" value="C:nucleoplasm"/>
    <property type="evidence" value="ECO:0007669"/>
    <property type="project" value="UniProtKB-SubCell"/>
</dbReference>
<dbReference type="SMART" id="SM00360">
    <property type="entry name" value="RRM"/>
    <property type="match status" value="2"/>
</dbReference>
<dbReference type="Pfam" id="PF08777">
    <property type="entry name" value="RRM_3"/>
    <property type="match status" value="1"/>
</dbReference>